<reference evidence="3" key="1">
    <citation type="submission" date="2023-03" db="EMBL/GenBank/DDBJ databases">
        <authorList>
            <person name="Julca I."/>
        </authorList>
    </citation>
    <scope>NUCLEOTIDE SEQUENCE</scope>
</reference>
<evidence type="ECO:0000259" key="2">
    <source>
        <dbReference type="Pfam" id="PF10536"/>
    </source>
</evidence>
<gene>
    <name evidence="3" type="ORF">OLC1_LOCUS1019</name>
</gene>
<name>A0AAV1BYN9_OLDCO</name>
<protein>
    <submittedName>
        <fullName evidence="3">OLC1v1022768C1</fullName>
    </submittedName>
</protein>
<dbReference type="EMBL" id="OX459118">
    <property type="protein sequence ID" value="CAI9088441.1"/>
    <property type="molecule type" value="Genomic_DNA"/>
</dbReference>
<dbReference type="PANTHER" id="PTHR46033:SF67">
    <property type="entry name" value="AMINOTRANSFERASE-LIKE, PLANT MOBILE DOMAIN FAMILY PROTEIN"/>
    <property type="match status" value="1"/>
</dbReference>
<dbReference type="InterPro" id="IPR019557">
    <property type="entry name" value="AminoTfrase-like_pln_mobile"/>
</dbReference>
<evidence type="ECO:0000313" key="4">
    <source>
        <dbReference type="Proteomes" id="UP001161247"/>
    </source>
</evidence>
<dbReference type="AlphaFoldDB" id="A0AAV1BYN9"/>
<feature type="compositionally biased region" description="Basic and acidic residues" evidence="1">
    <location>
        <begin position="419"/>
        <end position="429"/>
    </location>
</feature>
<evidence type="ECO:0000313" key="3">
    <source>
        <dbReference type="EMBL" id="CAI9088441.1"/>
    </source>
</evidence>
<dbReference type="InterPro" id="IPR044824">
    <property type="entry name" value="MAIN-like"/>
</dbReference>
<feature type="region of interest" description="Disordered" evidence="1">
    <location>
        <begin position="1"/>
        <end position="30"/>
    </location>
</feature>
<feature type="compositionally biased region" description="Basic and acidic residues" evidence="1">
    <location>
        <begin position="78"/>
        <end position="88"/>
    </location>
</feature>
<proteinExistence type="predicted"/>
<feature type="region of interest" description="Disordered" evidence="1">
    <location>
        <begin position="464"/>
        <end position="509"/>
    </location>
</feature>
<feature type="compositionally biased region" description="Polar residues" evidence="1">
    <location>
        <begin position="464"/>
        <end position="481"/>
    </location>
</feature>
<feature type="region of interest" description="Disordered" evidence="1">
    <location>
        <begin position="406"/>
        <end position="429"/>
    </location>
</feature>
<dbReference type="PANTHER" id="PTHR46033">
    <property type="entry name" value="PROTEIN MAIN-LIKE 2"/>
    <property type="match status" value="1"/>
</dbReference>
<keyword evidence="4" id="KW-1185">Reference proteome</keyword>
<dbReference type="GO" id="GO:0010073">
    <property type="term" value="P:meristem maintenance"/>
    <property type="evidence" value="ECO:0007669"/>
    <property type="project" value="InterPro"/>
</dbReference>
<organism evidence="3 4">
    <name type="scientific">Oldenlandia corymbosa var. corymbosa</name>
    <dbReference type="NCBI Taxonomy" id="529605"/>
    <lineage>
        <taxon>Eukaryota</taxon>
        <taxon>Viridiplantae</taxon>
        <taxon>Streptophyta</taxon>
        <taxon>Embryophyta</taxon>
        <taxon>Tracheophyta</taxon>
        <taxon>Spermatophyta</taxon>
        <taxon>Magnoliopsida</taxon>
        <taxon>eudicotyledons</taxon>
        <taxon>Gunneridae</taxon>
        <taxon>Pentapetalae</taxon>
        <taxon>asterids</taxon>
        <taxon>lamiids</taxon>
        <taxon>Gentianales</taxon>
        <taxon>Rubiaceae</taxon>
        <taxon>Rubioideae</taxon>
        <taxon>Spermacoceae</taxon>
        <taxon>Hedyotis-Oldenlandia complex</taxon>
        <taxon>Oldenlandia</taxon>
    </lineage>
</organism>
<feature type="compositionally biased region" description="Basic and acidic residues" evidence="1">
    <location>
        <begin position="524"/>
        <end position="536"/>
    </location>
</feature>
<feature type="region of interest" description="Disordered" evidence="1">
    <location>
        <begin position="46"/>
        <end position="99"/>
    </location>
</feature>
<feature type="compositionally biased region" description="Basic and acidic residues" evidence="1">
    <location>
        <begin position="482"/>
        <end position="493"/>
    </location>
</feature>
<dbReference type="Pfam" id="PF10536">
    <property type="entry name" value="PMD"/>
    <property type="match status" value="1"/>
</dbReference>
<accession>A0AAV1BYN9</accession>
<feature type="domain" description="Aminotransferase-like plant mobile" evidence="2">
    <location>
        <begin position="65"/>
        <end position="322"/>
    </location>
</feature>
<evidence type="ECO:0000256" key="1">
    <source>
        <dbReference type="SAM" id="MobiDB-lite"/>
    </source>
</evidence>
<dbReference type="Proteomes" id="UP001161247">
    <property type="component" value="Chromosome 1"/>
</dbReference>
<feature type="region of interest" description="Disordered" evidence="1">
    <location>
        <begin position="517"/>
        <end position="536"/>
    </location>
</feature>
<sequence>MSESSNGRIMEEREEQMISPTGDGGSNGDVTFRLAHFLSPTVASDHSLLPEEVPSSTFSSPEKGNLKSSETEEVEEELLSRGRSELFRSKSKPNPNRWSQKFMDSGSNIEHAAFLALWLSMFVFPTKNRDCTVGRHVFTIAILLAKGTKIALAPAVLASLYANLSEMKRALVISSSKKDEILEVSISAPFQLLQIWVWERFVSLRPNPLPLETDQPRFAKWNNLRVKNIGDVKSTIDYSADLFLWRPYSVGSKSLFPHEIYKKEARWITVNDSSIFNEEQEILVRWVRVGELVGIDSNCIEQYLPHRVAMQFGFDQDVPGLSDVTTRYLEWWKNCNCRPGLSGDPVINNHQTAGMCTPSSSLLDRSPIKRKKFSKLEKSSNTRRKFSRRYVSLSEMFLKEVSVVSSTSSPTSTNLEGMPHSEDTHRQHQTELLRNNASGEKGKAPNVIKLTGSDYRKAIATQIRPNSMQELMESETASSKDSGPEKGRAKEMVRSPVSLSSSEKNLKDDDAVVHPGFHSNEVTPHPKDTDALGRKDNGSNMINPTGSEHKDGGFEDQIRLNSTQQTVESEKEISKRGLECEDQETDADSNKFVNTNTRNGRKCRFDALKDLLTQWGADCSHLESIVAKHKRNHCLM</sequence>